<name>A0A6S7G7S2_PARCT</name>
<dbReference type="InterPro" id="IPR050951">
    <property type="entry name" value="Retrovirus_Pol_polyprotein"/>
</dbReference>
<dbReference type="Gene3D" id="3.10.10.10">
    <property type="entry name" value="HIV Type 1 Reverse Transcriptase, subunit A, domain 1"/>
    <property type="match status" value="1"/>
</dbReference>
<dbReference type="InterPro" id="IPR001878">
    <property type="entry name" value="Znf_CCHC"/>
</dbReference>
<dbReference type="AlphaFoldDB" id="A0A6S7G7S2"/>
<evidence type="ECO:0000313" key="2">
    <source>
        <dbReference type="Proteomes" id="UP001152795"/>
    </source>
</evidence>
<dbReference type="Proteomes" id="UP001152795">
    <property type="component" value="Unassembled WGS sequence"/>
</dbReference>
<accession>A0A6S7G7S2</accession>
<proteinExistence type="predicted"/>
<keyword evidence="2" id="KW-1185">Reference proteome</keyword>
<dbReference type="InterPro" id="IPR036875">
    <property type="entry name" value="Znf_CCHC_sf"/>
</dbReference>
<dbReference type="GO" id="GO:0003676">
    <property type="term" value="F:nucleic acid binding"/>
    <property type="evidence" value="ECO:0007669"/>
    <property type="project" value="InterPro"/>
</dbReference>
<dbReference type="SMART" id="SM00343">
    <property type="entry name" value="ZnF_C2HC"/>
    <property type="match status" value="1"/>
</dbReference>
<comment type="caution">
    <text evidence="1">The sequence shown here is derived from an EMBL/GenBank/DDBJ whole genome shotgun (WGS) entry which is preliminary data.</text>
</comment>
<dbReference type="SUPFAM" id="SSF57756">
    <property type="entry name" value="Retrovirus zinc finger-like domains"/>
    <property type="match status" value="1"/>
</dbReference>
<dbReference type="Pfam" id="PF00098">
    <property type="entry name" value="zf-CCHC"/>
    <property type="match status" value="1"/>
</dbReference>
<sequence length="259" mass="29299">MHPKRSCPANDSKCHKCGKIGHWKRACKSTAVSEVSRDTGNIFPNEFFLGEIVVEALKLNRGNWKANLTVNDCKFQFKLDPGADVTVVPKHLYDKLSNKRKVKFQSTDKILLGPCNYRLNCLGKFNARITSENKFILEKIYVVKDLRKPLLGKSACVSLNLLGKINEVENSKAPEESKYKQQIIGQYPKLFKGLGELGGEYEIKLKELPEPFALNVPRKVPFPLLDKTKKEIERMLKIGVISKVDQPTVWCAPMVVTPK</sequence>
<gene>
    <name evidence="1" type="ORF">PACLA_8A033505</name>
</gene>
<dbReference type="GO" id="GO:0008270">
    <property type="term" value="F:zinc ion binding"/>
    <property type="evidence" value="ECO:0007669"/>
    <property type="project" value="InterPro"/>
</dbReference>
<evidence type="ECO:0000313" key="1">
    <source>
        <dbReference type="EMBL" id="CAB3984466.1"/>
    </source>
</evidence>
<dbReference type="Gene3D" id="4.10.60.10">
    <property type="entry name" value="Zinc finger, CCHC-type"/>
    <property type="match status" value="1"/>
</dbReference>
<dbReference type="OrthoDB" id="5984945at2759"/>
<protein>
    <submittedName>
        <fullName evidence="1">Retrovirus-related Pol poly from transposon opus</fullName>
    </submittedName>
</protein>
<dbReference type="SUPFAM" id="SSF50630">
    <property type="entry name" value="Acid proteases"/>
    <property type="match status" value="1"/>
</dbReference>
<dbReference type="PROSITE" id="PS50158">
    <property type="entry name" value="ZF_CCHC"/>
    <property type="match status" value="1"/>
</dbReference>
<dbReference type="EMBL" id="CACRXK020000742">
    <property type="protein sequence ID" value="CAB3984466.1"/>
    <property type="molecule type" value="Genomic_DNA"/>
</dbReference>
<reference evidence="1" key="1">
    <citation type="submission" date="2020-04" db="EMBL/GenBank/DDBJ databases">
        <authorList>
            <person name="Alioto T."/>
            <person name="Alioto T."/>
            <person name="Gomez Garrido J."/>
        </authorList>
    </citation>
    <scope>NUCLEOTIDE SEQUENCE</scope>
    <source>
        <strain evidence="1">A484AB</strain>
    </source>
</reference>
<dbReference type="PANTHER" id="PTHR37984">
    <property type="entry name" value="PROTEIN CBG26694"/>
    <property type="match status" value="1"/>
</dbReference>
<organism evidence="1 2">
    <name type="scientific">Paramuricea clavata</name>
    <name type="common">Red gorgonian</name>
    <name type="synonym">Violescent sea-whip</name>
    <dbReference type="NCBI Taxonomy" id="317549"/>
    <lineage>
        <taxon>Eukaryota</taxon>
        <taxon>Metazoa</taxon>
        <taxon>Cnidaria</taxon>
        <taxon>Anthozoa</taxon>
        <taxon>Octocorallia</taxon>
        <taxon>Malacalcyonacea</taxon>
        <taxon>Plexauridae</taxon>
        <taxon>Paramuricea</taxon>
    </lineage>
</organism>
<dbReference type="InterPro" id="IPR021109">
    <property type="entry name" value="Peptidase_aspartic_dom_sf"/>
</dbReference>
<dbReference type="PANTHER" id="PTHR37984:SF9">
    <property type="entry name" value="INTEGRASE CATALYTIC DOMAIN-CONTAINING PROTEIN"/>
    <property type="match status" value="1"/>
</dbReference>